<accession>A0A8J4TQG8</accession>
<proteinExistence type="predicted"/>
<dbReference type="Proteomes" id="UP000727407">
    <property type="component" value="Unassembled WGS sequence"/>
</dbReference>
<evidence type="ECO:0000313" key="2">
    <source>
        <dbReference type="Proteomes" id="UP000727407"/>
    </source>
</evidence>
<reference evidence="1" key="1">
    <citation type="submission" date="2020-07" db="EMBL/GenBank/DDBJ databases">
        <title>Clarias magur genome sequencing, assembly and annotation.</title>
        <authorList>
            <person name="Kushwaha B."/>
            <person name="Kumar R."/>
            <person name="Das P."/>
            <person name="Joshi C.G."/>
            <person name="Kumar D."/>
            <person name="Nagpure N.S."/>
            <person name="Pandey M."/>
            <person name="Agarwal S."/>
            <person name="Srivastava S."/>
            <person name="Singh M."/>
            <person name="Sahoo L."/>
            <person name="Jayasankar P."/>
            <person name="Meher P.K."/>
            <person name="Koringa P.G."/>
            <person name="Iquebal M.A."/>
            <person name="Das S.P."/>
            <person name="Bit A."/>
            <person name="Patnaik S."/>
            <person name="Patel N."/>
            <person name="Shah T.M."/>
            <person name="Hinsu A."/>
            <person name="Jena J.K."/>
        </authorList>
    </citation>
    <scope>NUCLEOTIDE SEQUENCE</scope>
    <source>
        <strain evidence="1">CIFAMagur01</strain>
        <tissue evidence="1">Testis</tissue>
    </source>
</reference>
<gene>
    <name evidence="1" type="ORF">DAT39_018358</name>
</gene>
<comment type="caution">
    <text evidence="1">The sequence shown here is derived from an EMBL/GenBank/DDBJ whole genome shotgun (WGS) entry which is preliminary data.</text>
</comment>
<keyword evidence="2" id="KW-1185">Reference proteome</keyword>
<dbReference type="AlphaFoldDB" id="A0A8J4TQG8"/>
<sequence>MKDQGGNQSHIGLLTLIHLSLKQGSDHSSILKEILPPTTLSVAVCRPATERETRGEGLRTEFTEEDHAGEIIELKVLEIWPVTLDGWTPAKWTRCTAVDTECTDHRSY</sequence>
<evidence type="ECO:0000313" key="1">
    <source>
        <dbReference type="EMBL" id="KAF5891938.1"/>
    </source>
</evidence>
<dbReference type="EMBL" id="QNUK01000540">
    <property type="protein sequence ID" value="KAF5891938.1"/>
    <property type="molecule type" value="Genomic_DNA"/>
</dbReference>
<organism evidence="1 2">
    <name type="scientific">Clarias magur</name>
    <name type="common">Asian catfish</name>
    <name type="synonym">Macropteronotus magur</name>
    <dbReference type="NCBI Taxonomy" id="1594786"/>
    <lineage>
        <taxon>Eukaryota</taxon>
        <taxon>Metazoa</taxon>
        <taxon>Chordata</taxon>
        <taxon>Craniata</taxon>
        <taxon>Vertebrata</taxon>
        <taxon>Euteleostomi</taxon>
        <taxon>Actinopterygii</taxon>
        <taxon>Neopterygii</taxon>
        <taxon>Teleostei</taxon>
        <taxon>Ostariophysi</taxon>
        <taxon>Siluriformes</taxon>
        <taxon>Clariidae</taxon>
        <taxon>Clarias</taxon>
    </lineage>
</organism>
<protein>
    <submittedName>
        <fullName evidence="1">Uncharacterized protein</fullName>
    </submittedName>
</protein>
<name>A0A8J4TQG8_CLAMG</name>